<evidence type="ECO:0000256" key="2">
    <source>
        <dbReference type="SAM" id="SignalP"/>
    </source>
</evidence>
<organism evidence="3 4">
    <name type="scientific">Tulasnella calospora MUT 4182</name>
    <dbReference type="NCBI Taxonomy" id="1051891"/>
    <lineage>
        <taxon>Eukaryota</taxon>
        <taxon>Fungi</taxon>
        <taxon>Dikarya</taxon>
        <taxon>Basidiomycota</taxon>
        <taxon>Agaricomycotina</taxon>
        <taxon>Agaricomycetes</taxon>
        <taxon>Cantharellales</taxon>
        <taxon>Tulasnellaceae</taxon>
        <taxon>Tulasnella</taxon>
    </lineage>
</organism>
<name>A0A0C3M702_9AGAM</name>
<evidence type="ECO:0000313" key="4">
    <source>
        <dbReference type="Proteomes" id="UP000054248"/>
    </source>
</evidence>
<evidence type="ECO:0000256" key="1">
    <source>
        <dbReference type="SAM" id="MobiDB-lite"/>
    </source>
</evidence>
<accession>A0A0C3M702</accession>
<proteinExistence type="predicted"/>
<keyword evidence="4" id="KW-1185">Reference proteome</keyword>
<evidence type="ECO:0000313" key="3">
    <source>
        <dbReference type="EMBL" id="KIO29437.1"/>
    </source>
</evidence>
<protein>
    <recommendedName>
        <fullName evidence="5">Extracellular membrane protein CFEM domain-containing protein</fullName>
    </recommendedName>
</protein>
<gene>
    <name evidence="3" type="ORF">M407DRAFT_170036</name>
</gene>
<keyword evidence="2" id="KW-0732">Signal</keyword>
<dbReference type="OrthoDB" id="10469217at2759"/>
<evidence type="ECO:0008006" key="5">
    <source>
        <dbReference type="Google" id="ProtNLM"/>
    </source>
</evidence>
<reference evidence="3 4" key="1">
    <citation type="submission" date="2014-04" db="EMBL/GenBank/DDBJ databases">
        <authorList>
            <consortium name="DOE Joint Genome Institute"/>
            <person name="Kuo A."/>
            <person name="Girlanda M."/>
            <person name="Perotto S."/>
            <person name="Kohler A."/>
            <person name="Nagy L.G."/>
            <person name="Floudas D."/>
            <person name="Copeland A."/>
            <person name="Barry K.W."/>
            <person name="Cichocki N."/>
            <person name="Veneault-Fourrey C."/>
            <person name="LaButti K."/>
            <person name="Lindquist E.A."/>
            <person name="Lipzen A."/>
            <person name="Lundell T."/>
            <person name="Morin E."/>
            <person name="Murat C."/>
            <person name="Sun H."/>
            <person name="Tunlid A."/>
            <person name="Henrissat B."/>
            <person name="Grigoriev I.V."/>
            <person name="Hibbett D.S."/>
            <person name="Martin F."/>
            <person name="Nordberg H.P."/>
            <person name="Cantor M.N."/>
            <person name="Hua S.X."/>
        </authorList>
    </citation>
    <scope>NUCLEOTIDE SEQUENCE [LARGE SCALE GENOMIC DNA]</scope>
    <source>
        <strain evidence="3 4">MUT 4182</strain>
    </source>
</reference>
<dbReference type="HOGENOM" id="CLU_1636661_0_0_1"/>
<dbReference type="EMBL" id="KN822983">
    <property type="protein sequence ID" value="KIO29437.1"/>
    <property type="molecule type" value="Genomic_DNA"/>
</dbReference>
<feature type="signal peptide" evidence="2">
    <location>
        <begin position="1"/>
        <end position="19"/>
    </location>
</feature>
<sequence>MRSFAALSVILAASTAVLASPSSDVSLNPRDLIARQTTSPTTCQAECQPVTDQMTKCAADLGCMCDGGVANPYYNCLQCGYKVADADIKSTMQQGWQAYLDACKSAGHPVSQSAALSGSSSSSSSTGTNSNTGSSSGNGASHSTSLGFIGLGALALGVSSLF</sequence>
<reference evidence="4" key="2">
    <citation type="submission" date="2015-01" db="EMBL/GenBank/DDBJ databases">
        <title>Evolutionary Origins and Diversification of the Mycorrhizal Mutualists.</title>
        <authorList>
            <consortium name="DOE Joint Genome Institute"/>
            <consortium name="Mycorrhizal Genomics Consortium"/>
            <person name="Kohler A."/>
            <person name="Kuo A."/>
            <person name="Nagy L.G."/>
            <person name="Floudas D."/>
            <person name="Copeland A."/>
            <person name="Barry K.W."/>
            <person name="Cichocki N."/>
            <person name="Veneault-Fourrey C."/>
            <person name="LaButti K."/>
            <person name="Lindquist E.A."/>
            <person name="Lipzen A."/>
            <person name="Lundell T."/>
            <person name="Morin E."/>
            <person name="Murat C."/>
            <person name="Riley R."/>
            <person name="Ohm R."/>
            <person name="Sun H."/>
            <person name="Tunlid A."/>
            <person name="Henrissat B."/>
            <person name="Grigoriev I.V."/>
            <person name="Hibbett D.S."/>
            <person name="Martin F."/>
        </authorList>
    </citation>
    <scope>NUCLEOTIDE SEQUENCE [LARGE SCALE GENOMIC DNA]</scope>
    <source>
        <strain evidence="4">MUT 4182</strain>
    </source>
</reference>
<feature type="region of interest" description="Disordered" evidence="1">
    <location>
        <begin position="114"/>
        <end position="138"/>
    </location>
</feature>
<feature type="chain" id="PRO_5002166852" description="Extracellular membrane protein CFEM domain-containing protein" evidence="2">
    <location>
        <begin position="20"/>
        <end position="162"/>
    </location>
</feature>
<dbReference type="Proteomes" id="UP000054248">
    <property type="component" value="Unassembled WGS sequence"/>
</dbReference>
<dbReference type="AlphaFoldDB" id="A0A0C3M702"/>